<keyword evidence="4" id="KW-0812">Transmembrane</keyword>
<dbReference type="Pfam" id="PF22769">
    <property type="entry name" value="DCD"/>
    <property type="match status" value="1"/>
</dbReference>
<accession>A0A1V4BRT3</accession>
<proteinExistence type="predicted"/>
<reference evidence="5 6" key="1">
    <citation type="submission" date="2017-02" db="EMBL/GenBank/DDBJ databases">
        <title>Genome sequence of Microcystis aeruginosa KW.</title>
        <authorList>
            <person name="Oh H.-M."/>
            <person name="Ahn C.-Y."/>
            <person name="Jeong H."/>
            <person name="Srivastava A."/>
            <person name="Lee H.-G."/>
            <person name="Kang S.-R."/>
        </authorList>
    </citation>
    <scope>NUCLEOTIDE SEQUENCE [LARGE SCALE GENOMIC DNA]</scope>
    <source>
        <strain evidence="5 6">KW</strain>
    </source>
</reference>
<evidence type="ECO:0000313" key="5">
    <source>
        <dbReference type="EMBL" id="OPF16919.1"/>
    </source>
</evidence>
<dbReference type="InterPro" id="IPR011962">
    <property type="entry name" value="dCTP_deaminase"/>
</dbReference>
<protein>
    <submittedName>
        <fullName evidence="5">Uncharacterized protein</fullName>
    </submittedName>
</protein>
<gene>
    <name evidence="5" type="ORF">B1L04_12380</name>
</gene>
<evidence type="ECO:0000256" key="2">
    <source>
        <dbReference type="ARBA" id="ARBA00023080"/>
    </source>
</evidence>
<dbReference type="GO" id="GO:0006229">
    <property type="term" value="P:dUTP biosynthetic process"/>
    <property type="evidence" value="ECO:0007669"/>
    <property type="project" value="InterPro"/>
</dbReference>
<dbReference type="EMBL" id="MVGR01000004">
    <property type="protein sequence ID" value="OPF16919.1"/>
    <property type="molecule type" value="Genomic_DNA"/>
</dbReference>
<dbReference type="PANTHER" id="PTHR42680">
    <property type="entry name" value="DCTP DEAMINASE"/>
    <property type="match status" value="1"/>
</dbReference>
<dbReference type="Gene3D" id="2.70.40.10">
    <property type="match status" value="1"/>
</dbReference>
<keyword evidence="4" id="KW-1133">Transmembrane helix</keyword>
<keyword evidence="2" id="KW-0546">Nucleotide metabolism</keyword>
<comment type="caution">
    <text evidence="5">The sequence shown here is derived from an EMBL/GenBank/DDBJ whole genome shotgun (WGS) entry which is preliminary data.</text>
</comment>
<dbReference type="Proteomes" id="UP000189835">
    <property type="component" value="Unassembled WGS sequence"/>
</dbReference>
<evidence type="ECO:0000313" key="6">
    <source>
        <dbReference type="Proteomes" id="UP000189835"/>
    </source>
</evidence>
<dbReference type="AlphaFoldDB" id="A0A1V4BRT3"/>
<dbReference type="InterPro" id="IPR033704">
    <property type="entry name" value="dUTPase_trimeric"/>
</dbReference>
<dbReference type="InterPro" id="IPR036157">
    <property type="entry name" value="dUTPase-like_sf"/>
</dbReference>
<evidence type="ECO:0000256" key="3">
    <source>
        <dbReference type="SAM" id="MobiDB-lite"/>
    </source>
</evidence>
<name>A0A1V4BRT3_MICAE</name>
<sequence length="268" mass="29989">MPGFLPYQKIKDLIDQKLLNISDFEPSNLEACSYDLRIGTIFQHGQIINKAHDKHSEQFVIKPGEVIYLLTWEEIKLPENICATVFPRNFDSSEGLLVLNPGHIDAGYEGAITVTAINLRKTPLAIRRGRKILTIVFEEMLCNTSNPYKRNISRQEREDQFNAALVAQDTHNLSEIIAQGSDSPYFTKQEVEAKILDLRSNFATKDDVKSIIISHWASWLSLIFTFIAAVAGVLAVVVSMQPKSENNNQNPIPLESPSPTPSPRGTQG</sequence>
<dbReference type="CDD" id="cd07557">
    <property type="entry name" value="trimeric_dUTPase"/>
    <property type="match status" value="1"/>
</dbReference>
<keyword evidence="4" id="KW-0472">Membrane</keyword>
<organism evidence="5 6">
    <name type="scientific">Microcystis aeruginosa KW</name>
    <dbReference type="NCBI Taxonomy" id="1960155"/>
    <lineage>
        <taxon>Bacteria</taxon>
        <taxon>Bacillati</taxon>
        <taxon>Cyanobacteriota</taxon>
        <taxon>Cyanophyceae</taxon>
        <taxon>Oscillatoriophycideae</taxon>
        <taxon>Chroococcales</taxon>
        <taxon>Microcystaceae</taxon>
        <taxon>Microcystis</taxon>
    </lineage>
</organism>
<keyword evidence="1" id="KW-0378">Hydrolase</keyword>
<feature type="transmembrane region" description="Helical" evidence="4">
    <location>
        <begin position="216"/>
        <end position="238"/>
    </location>
</feature>
<evidence type="ECO:0000256" key="4">
    <source>
        <dbReference type="SAM" id="Phobius"/>
    </source>
</evidence>
<feature type="region of interest" description="Disordered" evidence="3">
    <location>
        <begin position="244"/>
        <end position="268"/>
    </location>
</feature>
<dbReference type="SUPFAM" id="SSF51283">
    <property type="entry name" value="dUTPase-like"/>
    <property type="match status" value="1"/>
</dbReference>
<dbReference type="PANTHER" id="PTHR42680:SF3">
    <property type="entry name" value="DCTP DEAMINASE"/>
    <property type="match status" value="1"/>
</dbReference>
<evidence type="ECO:0000256" key="1">
    <source>
        <dbReference type="ARBA" id="ARBA00022801"/>
    </source>
</evidence>
<dbReference type="GO" id="GO:0008829">
    <property type="term" value="F:dCTP deaminase activity"/>
    <property type="evidence" value="ECO:0007669"/>
    <property type="project" value="InterPro"/>
</dbReference>